<organism evidence="6 7">
    <name type="scientific">Hungatella hathewayi</name>
    <dbReference type="NCBI Taxonomy" id="154046"/>
    <lineage>
        <taxon>Bacteria</taxon>
        <taxon>Bacillati</taxon>
        <taxon>Bacillota</taxon>
        <taxon>Clostridia</taxon>
        <taxon>Lachnospirales</taxon>
        <taxon>Lachnospiraceae</taxon>
        <taxon>Hungatella</taxon>
    </lineage>
</organism>
<dbReference type="Gene3D" id="2.160.10.10">
    <property type="entry name" value="Hexapeptide repeat proteins"/>
    <property type="match status" value="1"/>
</dbReference>
<dbReference type="Pfam" id="PF00132">
    <property type="entry name" value="Hexapep"/>
    <property type="match status" value="1"/>
</dbReference>
<dbReference type="GO" id="GO:0016410">
    <property type="term" value="F:N-acyltransferase activity"/>
    <property type="evidence" value="ECO:0007669"/>
    <property type="project" value="InterPro"/>
</dbReference>
<keyword evidence="1" id="KW-0444">Lipid biosynthesis</keyword>
<keyword evidence="3" id="KW-0808">Transferase</keyword>
<dbReference type="GO" id="GO:0016020">
    <property type="term" value="C:membrane"/>
    <property type="evidence" value="ECO:0007669"/>
    <property type="project" value="GOC"/>
</dbReference>
<evidence type="ECO:0000256" key="4">
    <source>
        <dbReference type="ARBA" id="ARBA00023098"/>
    </source>
</evidence>
<protein>
    <recommendedName>
        <fullName evidence="8">UDP-3-O-(3-hydroxymyristoyl)glucosamine N-acyltransferase</fullName>
    </recommendedName>
</protein>
<proteinExistence type="predicted"/>
<dbReference type="Pfam" id="PF14602">
    <property type="entry name" value="Hexapep_2"/>
    <property type="match status" value="1"/>
</dbReference>
<evidence type="ECO:0000256" key="5">
    <source>
        <dbReference type="ARBA" id="ARBA00023315"/>
    </source>
</evidence>
<evidence type="ECO:0000313" key="7">
    <source>
        <dbReference type="Proteomes" id="UP000263014"/>
    </source>
</evidence>
<dbReference type="AlphaFoldDB" id="A0A374P5M4"/>
<comment type="caution">
    <text evidence="6">The sequence shown here is derived from an EMBL/GenBank/DDBJ whole genome shotgun (WGS) entry which is preliminary data.</text>
</comment>
<dbReference type="InterPro" id="IPR007691">
    <property type="entry name" value="LpxD"/>
</dbReference>
<dbReference type="RefSeq" id="WP_117632545.1">
    <property type="nucleotide sequence ID" value="NZ_QSON01000007.1"/>
</dbReference>
<accession>A0A374P5M4</accession>
<evidence type="ECO:0008006" key="8">
    <source>
        <dbReference type="Google" id="ProtNLM"/>
    </source>
</evidence>
<reference evidence="6 7" key="1">
    <citation type="submission" date="2018-08" db="EMBL/GenBank/DDBJ databases">
        <title>A genome reference for cultivated species of the human gut microbiota.</title>
        <authorList>
            <person name="Zou Y."/>
            <person name="Xue W."/>
            <person name="Luo G."/>
        </authorList>
    </citation>
    <scope>NUCLEOTIDE SEQUENCE [LARGE SCALE GENOMIC DNA]</scope>
    <source>
        <strain evidence="6 7">TM09-12</strain>
    </source>
</reference>
<keyword evidence="4" id="KW-0443">Lipid metabolism</keyword>
<keyword evidence="2" id="KW-0441">Lipid A biosynthesis</keyword>
<dbReference type="SUPFAM" id="SSF51161">
    <property type="entry name" value="Trimeric LpxA-like enzymes"/>
    <property type="match status" value="1"/>
</dbReference>
<evidence type="ECO:0000313" key="6">
    <source>
        <dbReference type="EMBL" id="RGJ02839.1"/>
    </source>
</evidence>
<dbReference type="GO" id="GO:0009245">
    <property type="term" value="P:lipid A biosynthetic process"/>
    <property type="evidence" value="ECO:0007669"/>
    <property type="project" value="UniProtKB-KW"/>
</dbReference>
<dbReference type="PANTHER" id="PTHR43378">
    <property type="entry name" value="UDP-3-O-ACYLGLUCOSAMINE N-ACYLTRANSFERASE"/>
    <property type="match status" value="1"/>
</dbReference>
<gene>
    <name evidence="6" type="ORF">DXD79_16985</name>
</gene>
<dbReference type="InterPro" id="IPR001451">
    <property type="entry name" value="Hexapep"/>
</dbReference>
<name>A0A374P5M4_9FIRM</name>
<evidence type="ECO:0000256" key="1">
    <source>
        <dbReference type="ARBA" id="ARBA00022516"/>
    </source>
</evidence>
<evidence type="ECO:0000256" key="3">
    <source>
        <dbReference type="ARBA" id="ARBA00022679"/>
    </source>
</evidence>
<evidence type="ECO:0000256" key="2">
    <source>
        <dbReference type="ARBA" id="ARBA00022556"/>
    </source>
</evidence>
<dbReference type="CDD" id="cd03352">
    <property type="entry name" value="LbH_LpxD"/>
    <property type="match status" value="1"/>
</dbReference>
<sequence length="295" mass="32671">MEKRYFEVHADTYVKDKDFIIYRPASLNNPKDNAVMFVTEGFMKYSKVLLNCRNCLVFWPRNIEVSNAICDRHAIFLCDNPHKEYCRFYRNNKITYFPEMDEIDTVNGAFIAKNAVIGRNCRILPGSYIGREVEIGDNCYIGSGVRLVGEVHIGNNVVIRENSVIGADGLSTDRDENEKALTMPQFGGIVIEDNVQIGALTVIARGAIDNTVIKSGAKIDNSVFISHNVQIGKDTFIVGETIMFGSSSTGNRVFISGNSTIRDGRHIGDGARIGMGSVVVKNVDNYTVVKGNPAR</sequence>
<keyword evidence="5" id="KW-0012">Acyltransferase</keyword>
<dbReference type="EMBL" id="QSON01000007">
    <property type="protein sequence ID" value="RGJ02839.1"/>
    <property type="molecule type" value="Genomic_DNA"/>
</dbReference>
<dbReference type="Proteomes" id="UP000263014">
    <property type="component" value="Unassembled WGS sequence"/>
</dbReference>
<dbReference type="PANTHER" id="PTHR43378:SF2">
    <property type="entry name" value="UDP-3-O-ACYLGLUCOSAMINE N-ACYLTRANSFERASE 1, MITOCHONDRIAL-RELATED"/>
    <property type="match status" value="1"/>
</dbReference>
<dbReference type="InterPro" id="IPR011004">
    <property type="entry name" value="Trimer_LpxA-like_sf"/>
</dbReference>